<evidence type="ECO:0000313" key="5">
    <source>
        <dbReference type="Proteomes" id="UP000001409"/>
    </source>
</evidence>
<dbReference type="InterPro" id="IPR005182">
    <property type="entry name" value="YdbS-like_PH"/>
</dbReference>
<protein>
    <recommendedName>
        <fullName evidence="3">YdbS-like PH domain-containing protein</fullName>
    </recommendedName>
</protein>
<dbReference type="Pfam" id="PF03703">
    <property type="entry name" value="bPH_2"/>
    <property type="match status" value="1"/>
</dbReference>
<evidence type="ECO:0000256" key="2">
    <source>
        <dbReference type="SAM" id="Phobius"/>
    </source>
</evidence>
<feature type="compositionally biased region" description="Basic and acidic residues" evidence="1">
    <location>
        <begin position="13"/>
        <end position="23"/>
    </location>
</feature>
<organism evidence="4 5">
    <name type="scientific">Corynebacterium efficiens (strain DSM 44549 / YS-314 / AJ 12310 / JCM 11189 / NBRC 100395)</name>
    <dbReference type="NCBI Taxonomy" id="196164"/>
    <lineage>
        <taxon>Bacteria</taxon>
        <taxon>Bacillati</taxon>
        <taxon>Actinomycetota</taxon>
        <taxon>Actinomycetes</taxon>
        <taxon>Mycobacteriales</taxon>
        <taxon>Corynebacteriaceae</taxon>
        <taxon>Corynebacterium</taxon>
    </lineage>
</organism>
<feature type="transmembrane region" description="Helical" evidence="2">
    <location>
        <begin position="61"/>
        <end position="80"/>
    </location>
</feature>
<dbReference type="EMBL" id="BA000035">
    <property type="protein sequence ID" value="BAC17459.1"/>
    <property type="molecule type" value="Genomic_DNA"/>
</dbReference>
<name>Q8FRV9_COREF</name>
<accession>Q8FRV9</accession>
<keyword evidence="2" id="KW-1133">Transmembrane helix</keyword>
<dbReference type="KEGG" id="cef:CE0649"/>
<dbReference type="Proteomes" id="UP000001409">
    <property type="component" value="Chromosome"/>
</dbReference>
<dbReference type="AlphaFoldDB" id="Q8FRV9"/>
<dbReference type="HOGENOM" id="CLU_104197_0_0_11"/>
<feature type="transmembrane region" description="Helical" evidence="2">
    <location>
        <begin position="35"/>
        <end position="55"/>
    </location>
</feature>
<reference evidence="4 5" key="1">
    <citation type="journal article" date="2003" name="Genome Res.">
        <title>Comparative complete genome sequence analysis of the amino acid replacements responsible for the thermostability of Corynebacterium efficiens.</title>
        <authorList>
            <person name="Nishio Y."/>
            <person name="Nakamura Y."/>
            <person name="Kawarabayasi Y."/>
            <person name="Usuda Y."/>
            <person name="Kimura E."/>
            <person name="Sugimoto S."/>
            <person name="Matsui K."/>
            <person name="Yamagishi A."/>
            <person name="Kikuchi H."/>
            <person name="Ikeo K."/>
            <person name="Gojobori T."/>
        </authorList>
    </citation>
    <scope>NUCLEOTIDE SEQUENCE [LARGE SCALE GENOMIC DNA]</scope>
    <source>
        <strain evidence="5">DSM 44549 / YS-314 / AJ 12310 / JCM 11189 / NBRC 100395</strain>
    </source>
</reference>
<keyword evidence="2" id="KW-0472">Membrane</keyword>
<dbReference type="PANTHER" id="PTHR34473">
    <property type="entry name" value="UPF0699 TRANSMEMBRANE PROTEIN YDBS"/>
    <property type="match status" value="1"/>
</dbReference>
<dbReference type="PANTHER" id="PTHR34473:SF3">
    <property type="entry name" value="TRANSMEMBRANE PROTEIN-RELATED"/>
    <property type="match status" value="1"/>
</dbReference>
<dbReference type="eggNOG" id="COG3402">
    <property type="taxonomic scope" value="Bacteria"/>
</dbReference>
<evidence type="ECO:0000256" key="1">
    <source>
        <dbReference type="SAM" id="MobiDB-lite"/>
    </source>
</evidence>
<feature type="domain" description="YdbS-like PH" evidence="3">
    <location>
        <begin position="85"/>
        <end position="162"/>
    </location>
</feature>
<keyword evidence="5" id="KW-1185">Reference proteome</keyword>
<evidence type="ECO:0000313" key="4">
    <source>
        <dbReference type="EMBL" id="BAC17459.1"/>
    </source>
</evidence>
<evidence type="ECO:0000259" key="3">
    <source>
        <dbReference type="Pfam" id="PF03703"/>
    </source>
</evidence>
<feature type="region of interest" description="Disordered" evidence="1">
    <location>
        <begin position="1"/>
        <end position="26"/>
    </location>
</feature>
<proteinExistence type="predicted"/>
<keyword evidence="2" id="KW-0812">Transmembrane</keyword>
<sequence length="173" mass="19089">MSPGWGPAGTMGDMKHTTPEPHEGMNPVSPKLTTARYISSLPWWVLIALGFAAAGFWVSPWFYIGTAVAVVTLIWQAWLIPQQVRRLGWLETEDELLLTRGKLWHTYTVIPYGRIQFVDVTAGPIERALGMKTVKLNTASATTDSSVKGLPADVADALRDRLAIKARERMSGL</sequence>
<dbReference type="STRING" id="196164.gene:10741051"/>